<feature type="chain" id="PRO_5045053797" evidence="1">
    <location>
        <begin position="21"/>
        <end position="122"/>
    </location>
</feature>
<dbReference type="Gene3D" id="3.40.250.10">
    <property type="entry name" value="Rhodanese-like domain"/>
    <property type="match status" value="1"/>
</dbReference>
<name>A0ABT5IT66_9NEIS</name>
<protein>
    <submittedName>
        <fullName evidence="3">Rhodanese-like domain-containing protein</fullName>
    </submittedName>
</protein>
<dbReference type="InterPro" id="IPR001763">
    <property type="entry name" value="Rhodanese-like_dom"/>
</dbReference>
<keyword evidence="4" id="KW-1185">Reference proteome</keyword>
<dbReference type="PROSITE" id="PS50206">
    <property type="entry name" value="RHODANESE_3"/>
    <property type="match status" value="1"/>
</dbReference>
<dbReference type="RefSeq" id="WP_272750193.1">
    <property type="nucleotide sequence ID" value="NZ_JAQQLF010000001.1"/>
</dbReference>
<dbReference type="EMBL" id="JAQQLF010000001">
    <property type="protein sequence ID" value="MDC7715693.1"/>
    <property type="molecule type" value="Genomic_DNA"/>
</dbReference>
<accession>A0ABT5IT66</accession>
<dbReference type="PANTHER" id="PTHR45431:SF3">
    <property type="entry name" value="RHODANESE-LIKE DOMAIN-CONTAINING PROTEIN 15, CHLOROPLASTIC"/>
    <property type="match status" value="1"/>
</dbReference>
<dbReference type="InterPro" id="IPR052367">
    <property type="entry name" value="Thiosulfate_ST/Rhodanese-like"/>
</dbReference>
<feature type="domain" description="Rhodanese" evidence="2">
    <location>
        <begin position="32"/>
        <end position="113"/>
    </location>
</feature>
<dbReference type="InterPro" id="IPR036873">
    <property type="entry name" value="Rhodanese-like_dom_sf"/>
</dbReference>
<feature type="signal peptide" evidence="1">
    <location>
        <begin position="1"/>
        <end position="20"/>
    </location>
</feature>
<dbReference type="SUPFAM" id="SSF52821">
    <property type="entry name" value="Rhodanese/Cell cycle control phosphatase"/>
    <property type="match status" value="1"/>
</dbReference>
<evidence type="ECO:0000259" key="2">
    <source>
        <dbReference type="PROSITE" id="PS50206"/>
    </source>
</evidence>
<dbReference type="SMART" id="SM00450">
    <property type="entry name" value="RHOD"/>
    <property type="match status" value="1"/>
</dbReference>
<comment type="caution">
    <text evidence="3">The sequence shown here is derived from an EMBL/GenBank/DDBJ whole genome shotgun (WGS) entry which is preliminary data.</text>
</comment>
<evidence type="ECO:0000313" key="4">
    <source>
        <dbReference type="Proteomes" id="UP001219956"/>
    </source>
</evidence>
<evidence type="ECO:0000313" key="3">
    <source>
        <dbReference type="EMBL" id="MDC7715693.1"/>
    </source>
</evidence>
<evidence type="ECO:0000256" key="1">
    <source>
        <dbReference type="SAM" id="SignalP"/>
    </source>
</evidence>
<dbReference type="Proteomes" id="UP001219956">
    <property type="component" value="Unassembled WGS sequence"/>
</dbReference>
<reference evidence="3 4" key="1">
    <citation type="submission" date="2023-01" db="EMBL/GenBank/DDBJ databases">
        <title>Novel species of the genus Vogesella isolated from rivers.</title>
        <authorList>
            <person name="Lu H."/>
        </authorList>
    </citation>
    <scope>NUCLEOTIDE SEQUENCE [LARGE SCALE GENOMIC DNA]</scope>
    <source>
        <strain evidence="3 4">DC21W</strain>
    </source>
</reference>
<dbReference type="Pfam" id="PF00581">
    <property type="entry name" value="Rhodanese"/>
    <property type="match status" value="1"/>
</dbReference>
<dbReference type="CDD" id="cd00158">
    <property type="entry name" value="RHOD"/>
    <property type="match status" value="1"/>
</dbReference>
<gene>
    <name evidence="3" type="ORF">PQU95_00475</name>
</gene>
<dbReference type="PANTHER" id="PTHR45431">
    <property type="entry name" value="RHODANESE-LIKE DOMAIN-CONTAINING PROTEIN 15, CHLOROPLASTIC"/>
    <property type="match status" value="1"/>
</dbReference>
<organism evidence="3 4">
    <name type="scientific">Vogesella aquatica</name>
    <dbReference type="NCBI Taxonomy" id="2984206"/>
    <lineage>
        <taxon>Bacteria</taxon>
        <taxon>Pseudomonadati</taxon>
        <taxon>Pseudomonadota</taxon>
        <taxon>Betaproteobacteria</taxon>
        <taxon>Neisseriales</taxon>
        <taxon>Chromobacteriaceae</taxon>
        <taxon>Vogesella</taxon>
    </lineage>
</organism>
<sequence length="122" mass="12785">MKTLLVATTLALAAAANVYAASAAGPATQAAASQQRVLIDVRTAEEFADGHLQGAQLLPLDSIAQTIAARVPGKDTPIQLYCRSGRRSALALETLKALGYTRLQNLGGLEDASRSSQRPIVR</sequence>
<proteinExistence type="predicted"/>
<keyword evidence="1" id="KW-0732">Signal</keyword>